<dbReference type="PROSITE" id="PS50826">
    <property type="entry name" value="RUN"/>
    <property type="match status" value="1"/>
</dbReference>
<keyword evidence="2" id="KW-0863">Zinc-finger</keyword>
<reference evidence="8" key="2">
    <citation type="submission" date="2016-06" db="UniProtKB">
        <authorList>
            <consortium name="WormBaseParasite"/>
        </authorList>
    </citation>
    <scope>IDENTIFICATION</scope>
</reference>
<organism evidence="7 8">
    <name type="scientific">Globodera pallida</name>
    <name type="common">Potato cyst nematode worm</name>
    <name type="synonym">Heterodera pallida</name>
    <dbReference type="NCBI Taxonomy" id="36090"/>
    <lineage>
        <taxon>Eukaryota</taxon>
        <taxon>Metazoa</taxon>
        <taxon>Ecdysozoa</taxon>
        <taxon>Nematoda</taxon>
        <taxon>Chromadorea</taxon>
        <taxon>Rhabditida</taxon>
        <taxon>Tylenchina</taxon>
        <taxon>Tylenchomorpha</taxon>
        <taxon>Tylenchoidea</taxon>
        <taxon>Heteroderidae</taxon>
        <taxon>Heteroderinae</taxon>
        <taxon>Globodera</taxon>
    </lineage>
</organism>
<dbReference type="SMART" id="SM00064">
    <property type="entry name" value="FYVE"/>
    <property type="match status" value="1"/>
</dbReference>
<keyword evidence="3" id="KW-0862">Zinc</keyword>
<dbReference type="Gene3D" id="1.20.58.900">
    <property type="match status" value="1"/>
</dbReference>
<evidence type="ECO:0000313" key="8">
    <source>
        <dbReference type="WBParaSite" id="GPLIN_000164800"/>
    </source>
</evidence>
<evidence type="ECO:0000256" key="2">
    <source>
        <dbReference type="ARBA" id="ARBA00022771"/>
    </source>
</evidence>
<dbReference type="InterPro" id="IPR037213">
    <property type="entry name" value="Run_dom_sf"/>
</dbReference>
<dbReference type="GO" id="GO:0005737">
    <property type="term" value="C:cytoplasm"/>
    <property type="evidence" value="ECO:0007669"/>
    <property type="project" value="TreeGrafter"/>
</dbReference>
<protein>
    <submittedName>
        <fullName evidence="8">RUN domain-containing protein</fullName>
    </submittedName>
</protein>
<dbReference type="GO" id="GO:0008270">
    <property type="term" value="F:zinc ion binding"/>
    <property type="evidence" value="ECO:0007669"/>
    <property type="project" value="UniProtKB-KW"/>
</dbReference>
<sequence length="570" mass="65470">MSFVPSLTWPSTSVDDHNTFSKRAIRIGHENERNNLLAIIHLVLNSLLDDAIRSNRMLLDESPLARFPAFLRKPEAAELWTLIGQASKGNVDMGDFSPIGKIRAFWRLAMMQKRLSDYFHALFEFNGKNDFYECRAFMRNDCCAFLCGSLLALNVFDCNLPIENDQLQEQINSFELSPYLRLPTLPGHIPPNSTDGFIANGYGDRGDLSVSGEELASVLSQKQYLEERNRQLCSNNEQLRRKLERLEVEEGKKLERLEVEEGKKESNGSIASDDRSLVFTERLRDLERERDILRARLAEKEDSVRISQEQLTDMKKFTEDLYEKLKAAESRVKRLKKDICQMNEIHEKEVKELNGSLNALQQNKTLTSANGEAESETTGLNRLRTELIDKTKQYMETMSDLKAKQQELSRELEQNAALRRRNAELEARVEALAKTEKELFNLNEEYRRSKQQLIDCQMALQEFSEALSESKLRMVELKEEIMPLSEAEWMEDSRAVQCRMCDIQFGVLQRKHHCSSGRVKMPSSAQPVRVCLNCFHLLRNRQLSITAIVRPARDGRLSPSPSASSLVGLR</sequence>
<dbReference type="PANTHER" id="PTHR45956">
    <property type="entry name" value="RUN AND FYVE DOMAIN-CONTAINING PROTEIN 2-LIKE PROTEIN"/>
    <property type="match status" value="1"/>
</dbReference>
<dbReference type="Pfam" id="PF02759">
    <property type="entry name" value="RUN"/>
    <property type="match status" value="1"/>
</dbReference>
<dbReference type="InterPro" id="IPR047335">
    <property type="entry name" value="RUFY1-3"/>
</dbReference>
<dbReference type="SMART" id="SM00593">
    <property type="entry name" value="RUN"/>
    <property type="match status" value="1"/>
</dbReference>
<feature type="coiled-coil region" evidence="5">
    <location>
        <begin position="222"/>
        <end position="363"/>
    </location>
</feature>
<feature type="coiled-coil region" evidence="5">
    <location>
        <begin position="391"/>
        <end position="480"/>
    </location>
</feature>
<keyword evidence="4 5" id="KW-0175">Coiled coil</keyword>
<accession>A0A183BM13</accession>
<evidence type="ECO:0000256" key="3">
    <source>
        <dbReference type="ARBA" id="ARBA00022833"/>
    </source>
</evidence>
<evidence type="ECO:0000256" key="5">
    <source>
        <dbReference type="SAM" id="Coils"/>
    </source>
</evidence>
<dbReference type="AlphaFoldDB" id="A0A183BM13"/>
<evidence type="ECO:0000313" key="7">
    <source>
        <dbReference type="Proteomes" id="UP000050741"/>
    </source>
</evidence>
<evidence type="ECO:0000259" key="6">
    <source>
        <dbReference type="PROSITE" id="PS50826"/>
    </source>
</evidence>
<feature type="domain" description="RUN" evidence="6">
    <location>
        <begin position="31"/>
        <end position="165"/>
    </location>
</feature>
<dbReference type="Proteomes" id="UP000050741">
    <property type="component" value="Unassembled WGS sequence"/>
</dbReference>
<keyword evidence="7" id="KW-1185">Reference proteome</keyword>
<dbReference type="WBParaSite" id="GPLIN_000164800">
    <property type="protein sequence ID" value="GPLIN_000164800"/>
    <property type="gene ID" value="GPLIN_000164800"/>
</dbReference>
<evidence type="ECO:0000256" key="4">
    <source>
        <dbReference type="ARBA" id="ARBA00023054"/>
    </source>
</evidence>
<dbReference type="InterPro" id="IPR013083">
    <property type="entry name" value="Znf_RING/FYVE/PHD"/>
</dbReference>
<dbReference type="SUPFAM" id="SSF140741">
    <property type="entry name" value="RUN domain-like"/>
    <property type="match status" value="1"/>
</dbReference>
<dbReference type="SUPFAM" id="SSF57903">
    <property type="entry name" value="FYVE/PHD zinc finger"/>
    <property type="match status" value="1"/>
</dbReference>
<name>A0A183BM13_GLOPA</name>
<dbReference type="PANTHER" id="PTHR45956:SF6">
    <property type="entry name" value="RUN DOMAIN-CONTAINING PROTEIN"/>
    <property type="match status" value="1"/>
</dbReference>
<dbReference type="InterPro" id="IPR000306">
    <property type="entry name" value="Znf_FYVE"/>
</dbReference>
<dbReference type="InterPro" id="IPR004012">
    <property type="entry name" value="Run_dom"/>
</dbReference>
<keyword evidence="1" id="KW-0479">Metal-binding</keyword>
<reference evidence="7" key="1">
    <citation type="submission" date="2014-05" db="EMBL/GenBank/DDBJ databases">
        <title>The genome and life-stage specific transcriptomes of Globodera pallida elucidate key aspects of plant parasitism by a cyst nematode.</title>
        <authorList>
            <person name="Cotton J.A."/>
            <person name="Lilley C.J."/>
            <person name="Jones L.M."/>
            <person name="Kikuchi T."/>
            <person name="Reid A.J."/>
            <person name="Thorpe P."/>
            <person name="Tsai I.J."/>
            <person name="Beasley H."/>
            <person name="Blok V."/>
            <person name="Cock P.J.A."/>
            <person name="Van den Akker S.E."/>
            <person name="Holroyd N."/>
            <person name="Hunt M."/>
            <person name="Mantelin S."/>
            <person name="Naghra H."/>
            <person name="Pain A."/>
            <person name="Palomares-Rius J.E."/>
            <person name="Zarowiecki M."/>
            <person name="Berriman M."/>
            <person name="Jones J.T."/>
            <person name="Urwin P.E."/>
        </authorList>
    </citation>
    <scope>NUCLEOTIDE SEQUENCE [LARGE SCALE GENOMIC DNA]</scope>
    <source>
        <strain evidence="7">Lindley</strain>
    </source>
</reference>
<dbReference type="Gene3D" id="3.30.40.10">
    <property type="entry name" value="Zinc/RING finger domain, C3HC4 (zinc finger)"/>
    <property type="match status" value="1"/>
</dbReference>
<evidence type="ECO:0000256" key="1">
    <source>
        <dbReference type="ARBA" id="ARBA00022723"/>
    </source>
</evidence>
<dbReference type="InterPro" id="IPR011011">
    <property type="entry name" value="Znf_FYVE_PHD"/>
</dbReference>
<proteinExistence type="predicted"/>